<sequence length="41" mass="4572">MLKPTTSFVLASFKGSTYNNHVRFAFSLPAASLDGRFEHLL</sequence>
<evidence type="ECO:0000313" key="2">
    <source>
        <dbReference type="Proteomes" id="UP000199032"/>
    </source>
</evidence>
<dbReference type="AlphaFoldDB" id="A0A0S4L6T2"/>
<proteinExistence type="predicted"/>
<name>A0A0S4L6T2_9BACT</name>
<evidence type="ECO:0000313" key="1">
    <source>
        <dbReference type="EMBL" id="CUS31492.1"/>
    </source>
</evidence>
<keyword evidence="2" id="KW-1185">Reference proteome</keyword>
<organism evidence="1 2">
    <name type="scientific">Candidatus Nitrospira nitrosa</name>
    <dbReference type="NCBI Taxonomy" id="1742972"/>
    <lineage>
        <taxon>Bacteria</taxon>
        <taxon>Pseudomonadati</taxon>
        <taxon>Nitrospirota</taxon>
        <taxon>Nitrospiria</taxon>
        <taxon>Nitrospirales</taxon>
        <taxon>Nitrospiraceae</taxon>
        <taxon>Nitrospira</taxon>
    </lineage>
</organism>
<accession>A0A0S4L6T2</accession>
<gene>
    <name evidence="1" type="ORF">COMA1_10132</name>
</gene>
<dbReference type="EMBL" id="CZQA01000001">
    <property type="protein sequence ID" value="CUS31492.1"/>
    <property type="molecule type" value="Genomic_DNA"/>
</dbReference>
<reference evidence="1 2" key="1">
    <citation type="submission" date="2015-10" db="EMBL/GenBank/DDBJ databases">
        <authorList>
            <person name="Gilbert D.G."/>
        </authorList>
    </citation>
    <scope>NUCLEOTIDE SEQUENCE [LARGE SCALE GENOMIC DNA]</scope>
    <source>
        <strain evidence="1">COMA1</strain>
    </source>
</reference>
<dbReference type="Proteomes" id="UP000199032">
    <property type="component" value="Unassembled WGS sequence"/>
</dbReference>
<protein>
    <submittedName>
        <fullName evidence="1">Uncharacterized protein</fullName>
    </submittedName>
</protein>